<dbReference type="EMBL" id="MAAO01000007">
    <property type="protein sequence ID" value="OUR95663.1"/>
    <property type="molecule type" value="Genomic_DNA"/>
</dbReference>
<keyword evidence="3" id="KW-0238">DNA-binding</keyword>
<dbReference type="Gene3D" id="1.10.10.10">
    <property type="entry name" value="Winged helix-like DNA-binding domain superfamily/Winged helix DNA-binding domain"/>
    <property type="match status" value="1"/>
</dbReference>
<dbReference type="InterPro" id="IPR005119">
    <property type="entry name" value="LysR_subst-bd"/>
</dbReference>
<sequence length="303" mass="35235">MNIEENWEDLKYFMALAKEKRLQKAAKLIKSNHTTVYRRILNFEEKFEIKLFESTPSGYFLTPAGEELYHKLEGLEERMDTIFNSIQGLDTKLKGRILITTTPSIATTFLPKIIKKFQQKWPDLFVDLKVSNQFYNLSKREADIAIRPASDVPLHLIGRNLGELNFAIYGSKSYFKGNKTREDFLKNIDKHNFIVLDESLEHLKSKKWLDSKLKDDSRIYKVDDLTVMAKMCSDGVGLGLMPHYFADIYKNLEVIHEPKEFVGSHLWILTHKNMSKVPKVKTCTDFLYEEISRVVIKGPFKDA</sequence>
<dbReference type="PANTHER" id="PTHR30537:SF3">
    <property type="entry name" value="TRANSCRIPTIONAL REGULATORY PROTEIN"/>
    <property type="match status" value="1"/>
</dbReference>
<keyword evidence="2" id="KW-0805">Transcription regulation</keyword>
<dbReference type="AlphaFoldDB" id="A0A1Y5FA80"/>
<evidence type="ECO:0000313" key="7">
    <source>
        <dbReference type="Proteomes" id="UP000196531"/>
    </source>
</evidence>
<dbReference type="GO" id="GO:0003700">
    <property type="term" value="F:DNA-binding transcription factor activity"/>
    <property type="evidence" value="ECO:0007669"/>
    <property type="project" value="InterPro"/>
</dbReference>
<accession>A0A1Y5FA80</accession>
<protein>
    <recommendedName>
        <fullName evidence="5">HTH lysR-type domain-containing protein</fullName>
    </recommendedName>
</protein>
<dbReference type="PANTHER" id="PTHR30537">
    <property type="entry name" value="HTH-TYPE TRANSCRIPTIONAL REGULATOR"/>
    <property type="match status" value="1"/>
</dbReference>
<dbReference type="GO" id="GO:0043565">
    <property type="term" value="F:sequence-specific DNA binding"/>
    <property type="evidence" value="ECO:0007669"/>
    <property type="project" value="TreeGrafter"/>
</dbReference>
<evidence type="ECO:0000256" key="2">
    <source>
        <dbReference type="ARBA" id="ARBA00023015"/>
    </source>
</evidence>
<dbReference type="PROSITE" id="PS50931">
    <property type="entry name" value="HTH_LYSR"/>
    <property type="match status" value="1"/>
</dbReference>
<name>A0A1Y5FA80_9BACT</name>
<evidence type="ECO:0000313" key="6">
    <source>
        <dbReference type="EMBL" id="OUR95663.1"/>
    </source>
</evidence>
<dbReference type="Pfam" id="PF03466">
    <property type="entry name" value="LysR_substrate"/>
    <property type="match status" value="1"/>
</dbReference>
<evidence type="ECO:0000259" key="5">
    <source>
        <dbReference type="PROSITE" id="PS50931"/>
    </source>
</evidence>
<dbReference type="InterPro" id="IPR058163">
    <property type="entry name" value="LysR-type_TF_proteobact-type"/>
</dbReference>
<dbReference type="SUPFAM" id="SSF46785">
    <property type="entry name" value="Winged helix' DNA-binding domain"/>
    <property type="match status" value="1"/>
</dbReference>
<comment type="similarity">
    <text evidence="1">Belongs to the LysR transcriptional regulatory family.</text>
</comment>
<dbReference type="Pfam" id="PF00126">
    <property type="entry name" value="HTH_1"/>
    <property type="match status" value="1"/>
</dbReference>
<feature type="domain" description="HTH lysR-type" evidence="5">
    <location>
        <begin position="5"/>
        <end position="62"/>
    </location>
</feature>
<dbReference type="Gene3D" id="3.40.190.290">
    <property type="match status" value="1"/>
</dbReference>
<keyword evidence="4" id="KW-0804">Transcription</keyword>
<evidence type="ECO:0000256" key="1">
    <source>
        <dbReference type="ARBA" id="ARBA00009437"/>
    </source>
</evidence>
<evidence type="ECO:0000256" key="3">
    <source>
        <dbReference type="ARBA" id="ARBA00023125"/>
    </source>
</evidence>
<dbReference type="GO" id="GO:0006351">
    <property type="term" value="P:DNA-templated transcription"/>
    <property type="evidence" value="ECO:0007669"/>
    <property type="project" value="TreeGrafter"/>
</dbReference>
<dbReference type="InterPro" id="IPR036390">
    <property type="entry name" value="WH_DNA-bd_sf"/>
</dbReference>
<dbReference type="InterPro" id="IPR036388">
    <property type="entry name" value="WH-like_DNA-bd_sf"/>
</dbReference>
<comment type="caution">
    <text evidence="6">The sequence shown here is derived from an EMBL/GenBank/DDBJ whole genome shotgun (WGS) entry which is preliminary data.</text>
</comment>
<gene>
    <name evidence="6" type="ORF">A9Q84_14270</name>
</gene>
<dbReference type="InterPro" id="IPR000847">
    <property type="entry name" value="LysR_HTH_N"/>
</dbReference>
<organism evidence="6 7">
    <name type="scientific">Halobacteriovorax marinus</name>
    <dbReference type="NCBI Taxonomy" id="97084"/>
    <lineage>
        <taxon>Bacteria</taxon>
        <taxon>Pseudomonadati</taxon>
        <taxon>Bdellovibrionota</taxon>
        <taxon>Bacteriovoracia</taxon>
        <taxon>Bacteriovoracales</taxon>
        <taxon>Halobacteriovoraceae</taxon>
        <taxon>Halobacteriovorax</taxon>
    </lineage>
</organism>
<evidence type="ECO:0000256" key="4">
    <source>
        <dbReference type="ARBA" id="ARBA00023163"/>
    </source>
</evidence>
<dbReference type="Proteomes" id="UP000196531">
    <property type="component" value="Unassembled WGS sequence"/>
</dbReference>
<reference evidence="7" key="1">
    <citation type="journal article" date="2017" name="Proc. Natl. Acad. Sci. U.S.A.">
        <title>Simulation of Deepwater Horizon oil plume reveals substrate specialization within a complex community of hydrocarbon-degraders.</title>
        <authorList>
            <person name="Hu P."/>
            <person name="Dubinsky E.A."/>
            <person name="Probst A.J."/>
            <person name="Wang J."/>
            <person name="Sieber C.M.K."/>
            <person name="Tom L.M."/>
            <person name="Gardinali P."/>
            <person name="Banfield J.F."/>
            <person name="Atlas R.M."/>
            <person name="Andersen G.L."/>
        </authorList>
    </citation>
    <scope>NUCLEOTIDE SEQUENCE [LARGE SCALE GENOMIC DNA]</scope>
</reference>
<proteinExistence type="inferred from homology"/>
<dbReference type="SUPFAM" id="SSF53850">
    <property type="entry name" value="Periplasmic binding protein-like II"/>
    <property type="match status" value="1"/>
</dbReference>